<dbReference type="InterPro" id="IPR014852">
    <property type="entry name" value="YwhD"/>
</dbReference>
<protein>
    <recommendedName>
        <fullName evidence="3">YwhD family protein</fullName>
    </recommendedName>
</protein>
<proteinExistence type="predicted"/>
<reference evidence="1" key="1">
    <citation type="submission" date="2019-10" db="EMBL/GenBank/DDBJ databases">
        <title>Description of Paenibacillus glebae sp. nov.</title>
        <authorList>
            <person name="Carlier A."/>
            <person name="Qi S."/>
        </authorList>
    </citation>
    <scope>NUCLEOTIDE SEQUENCE</scope>
    <source>
        <strain evidence="1">LMG 31456</strain>
    </source>
</reference>
<name>A0A972GWU8_9BACL</name>
<dbReference type="EMBL" id="WHOD01000009">
    <property type="protein sequence ID" value="NOU92011.1"/>
    <property type="molecule type" value="Genomic_DNA"/>
</dbReference>
<dbReference type="AlphaFoldDB" id="A0A972GWU8"/>
<accession>A0A972GWU8</accession>
<gene>
    <name evidence="1" type="ORF">GC093_02010</name>
</gene>
<comment type="caution">
    <text evidence="1">The sequence shown here is derived from an EMBL/GenBank/DDBJ whole genome shotgun (WGS) entry which is preliminary data.</text>
</comment>
<evidence type="ECO:0008006" key="3">
    <source>
        <dbReference type="Google" id="ProtNLM"/>
    </source>
</evidence>
<organism evidence="1 2">
    <name type="scientific">Paenibacillus foliorum</name>
    <dbReference type="NCBI Taxonomy" id="2654974"/>
    <lineage>
        <taxon>Bacteria</taxon>
        <taxon>Bacillati</taxon>
        <taxon>Bacillota</taxon>
        <taxon>Bacilli</taxon>
        <taxon>Bacillales</taxon>
        <taxon>Paenibacillaceae</taxon>
        <taxon>Paenibacillus</taxon>
    </lineage>
</organism>
<dbReference type="RefSeq" id="WP_171650189.1">
    <property type="nucleotide sequence ID" value="NZ_WHOD01000009.1"/>
</dbReference>
<evidence type="ECO:0000313" key="2">
    <source>
        <dbReference type="Proteomes" id="UP000641588"/>
    </source>
</evidence>
<dbReference type="Pfam" id="PF08741">
    <property type="entry name" value="YwhD"/>
    <property type="match status" value="1"/>
</dbReference>
<evidence type="ECO:0000313" key="1">
    <source>
        <dbReference type="EMBL" id="NOU92011.1"/>
    </source>
</evidence>
<sequence>MDINKDQPADKPKKLNSLNIVSGKVEHRGFGAGSIDLSQLSSVIVDGDEAILDMGAIHAKSKVEKGIKFSTNKEDVPNGQPYWIVWVAADRNENGMYYAGVTSCEMLIDSEARRGWKILADHVNRLDYALKRRFMLDNLGDREKAALKKLLMEYNPDMWNNSGDILKEALA</sequence>
<dbReference type="Proteomes" id="UP000641588">
    <property type="component" value="Unassembled WGS sequence"/>
</dbReference>
<keyword evidence="2" id="KW-1185">Reference proteome</keyword>